<evidence type="ECO:0000313" key="2">
    <source>
        <dbReference type="EMBL" id="QNO41708.1"/>
    </source>
</evidence>
<feature type="compositionally biased region" description="Basic and acidic residues" evidence="1">
    <location>
        <begin position="10"/>
        <end position="21"/>
    </location>
</feature>
<sequence length="41" mass="4231">MGSDAAAGDGLRRGGGRDGAGKRIGGADLVTIFSIWKLWLK</sequence>
<protein>
    <submittedName>
        <fullName evidence="2">Uncharacterized protein</fullName>
    </submittedName>
</protein>
<feature type="region of interest" description="Disordered" evidence="1">
    <location>
        <begin position="1"/>
        <end position="24"/>
    </location>
</feature>
<evidence type="ECO:0000256" key="1">
    <source>
        <dbReference type="SAM" id="MobiDB-lite"/>
    </source>
</evidence>
<gene>
    <name evidence="2" type="ORF">NEBFCOPL_00009</name>
</gene>
<reference evidence="2" key="1">
    <citation type="submission" date="2020-06" db="EMBL/GenBank/DDBJ databases">
        <title>Unique genomic features of the anaerobic methanotrophic archaea.</title>
        <authorList>
            <person name="Chadwick G.L."/>
            <person name="Skennerton C.T."/>
            <person name="Laso-Perez R."/>
            <person name="Leu A.O."/>
            <person name="Speth D.R."/>
            <person name="Yu H."/>
            <person name="Morgan-Lang C."/>
            <person name="Hatzenpichler R."/>
            <person name="Goudeau D."/>
            <person name="Malmstrom R."/>
            <person name="Brazelton W.J."/>
            <person name="Woyke T."/>
            <person name="Hallam S.J."/>
            <person name="Tyson G.W."/>
            <person name="Wegener G."/>
            <person name="Boetius A."/>
            <person name="Orphan V."/>
        </authorList>
    </citation>
    <scope>NUCLEOTIDE SEQUENCE</scope>
</reference>
<accession>A0A7G9Y124</accession>
<dbReference type="AlphaFoldDB" id="A0A7G9Y124"/>
<name>A0A7G9Y124_9EURY</name>
<proteinExistence type="predicted"/>
<organism evidence="2">
    <name type="scientific">Candidatus Methanogaster sp. ANME-2c ERB4</name>
    <dbReference type="NCBI Taxonomy" id="2759911"/>
    <lineage>
        <taxon>Archaea</taxon>
        <taxon>Methanobacteriati</taxon>
        <taxon>Methanobacteriota</taxon>
        <taxon>Stenosarchaea group</taxon>
        <taxon>Methanomicrobia</taxon>
        <taxon>Methanosarcinales</taxon>
        <taxon>ANME-2 cluster</taxon>
        <taxon>Candidatus Methanogasteraceae</taxon>
        <taxon>Candidatus Methanogaster</taxon>
    </lineage>
</organism>
<dbReference type="EMBL" id="MT630658">
    <property type="protein sequence ID" value="QNO41708.1"/>
    <property type="molecule type" value="Genomic_DNA"/>
</dbReference>